<dbReference type="RefSeq" id="WP_099274686.1">
    <property type="nucleotide sequence ID" value="NZ_KZ304952.1"/>
</dbReference>
<protein>
    <recommendedName>
        <fullName evidence="7">Cytochrome c domain-containing protein</fullName>
    </recommendedName>
</protein>
<accession>A0A2G1MJW2</accession>
<evidence type="ECO:0000256" key="5">
    <source>
        <dbReference type="PIRSR" id="PIRSR000005-2"/>
    </source>
</evidence>
<feature type="binding site" description="axial binding residue" evidence="5">
    <location>
        <position position="166"/>
    </location>
    <ligand>
        <name>heme c</name>
        <dbReference type="ChEBI" id="CHEBI:61717"/>
        <label>2</label>
    </ligand>
    <ligandPart>
        <name>Fe</name>
        <dbReference type="ChEBI" id="CHEBI:18248"/>
    </ligandPart>
</feature>
<evidence type="ECO:0000256" key="1">
    <source>
        <dbReference type="ARBA" id="ARBA00022617"/>
    </source>
</evidence>
<comment type="PTM">
    <text evidence="4">Binds 2 heme c groups covalently per subunit.</text>
</comment>
<feature type="binding site" description="axial binding residue" evidence="5">
    <location>
        <position position="107"/>
    </location>
    <ligand>
        <name>heme c</name>
        <dbReference type="ChEBI" id="CHEBI:61717"/>
        <label>1</label>
    </ligand>
    <ligandPart>
        <name>Fe</name>
        <dbReference type="ChEBI" id="CHEBI:18248"/>
    </ligandPart>
</feature>
<dbReference type="PIRSF" id="PIRSF000005">
    <property type="entry name" value="Cytochrome_c4"/>
    <property type="match status" value="1"/>
</dbReference>
<dbReference type="InterPro" id="IPR036909">
    <property type="entry name" value="Cyt_c-like_dom_sf"/>
</dbReference>
<keyword evidence="3 5" id="KW-0408">Iron</keyword>
<dbReference type="AlphaFoldDB" id="A0A2G1MJW2"/>
<dbReference type="GO" id="GO:0005506">
    <property type="term" value="F:iron ion binding"/>
    <property type="evidence" value="ECO:0007669"/>
    <property type="project" value="InterPro"/>
</dbReference>
<dbReference type="GO" id="GO:0042597">
    <property type="term" value="C:periplasmic space"/>
    <property type="evidence" value="ECO:0007669"/>
    <property type="project" value="InterPro"/>
</dbReference>
<dbReference type="Proteomes" id="UP000221860">
    <property type="component" value="Unassembled WGS sequence"/>
</dbReference>
<gene>
    <name evidence="8" type="ORF">CJ301_04385</name>
</gene>
<keyword evidence="2 5" id="KW-0479">Metal-binding</keyword>
<reference evidence="8 9" key="1">
    <citation type="submission" date="2017-08" db="EMBL/GenBank/DDBJ databases">
        <title>Draft Genome Sequence of Loktanella cinnabarina Strain XM1, Isolated from Coastal Surface Water.</title>
        <authorList>
            <person name="Ma R."/>
            <person name="Wang J."/>
            <person name="Wang Q."/>
            <person name="Ma Z."/>
            <person name="Li J."/>
            <person name="Chen L."/>
        </authorList>
    </citation>
    <scope>NUCLEOTIDE SEQUENCE [LARGE SCALE GENOMIC DNA]</scope>
    <source>
        <strain evidence="8 9">XM1</strain>
    </source>
</reference>
<evidence type="ECO:0000313" key="8">
    <source>
        <dbReference type="EMBL" id="PHP28942.1"/>
    </source>
</evidence>
<proteinExistence type="predicted"/>
<dbReference type="InterPro" id="IPR024167">
    <property type="entry name" value="Cytochrome_c4-like"/>
</dbReference>
<keyword evidence="1 4" id="KW-0349">Heme</keyword>
<evidence type="ECO:0000256" key="6">
    <source>
        <dbReference type="SAM" id="SignalP"/>
    </source>
</evidence>
<dbReference type="GO" id="GO:0020037">
    <property type="term" value="F:heme binding"/>
    <property type="evidence" value="ECO:0007669"/>
    <property type="project" value="InterPro"/>
</dbReference>
<feature type="signal peptide" evidence="6">
    <location>
        <begin position="1"/>
        <end position="20"/>
    </location>
</feature>
<evidence type="ECO:0000259" key="7">
    <source>
        <dbReference type="PROSITE" id="PS51007"/>
    </source>
</evidence>
<dbReference type="EMBL" id="NQWH01000004">
    <property type="protein sequence ID" value="PHP28942.1"/>
    <property type="molecule type" value="Genomic_DNA"/>
</dbReference>
<feature type="binding site" description="covalent" evidence="4">
    <location>
        <position position="162"/>
    </location>
    <ligand>
        <name>heme c</name>
        <dbReference type="ChEBI" id="CHEBI:61717"/>
        <label>2</label>
    </ligand>
</feature>
<dbReference type="SUPFAM" id="SSF46626">
    <property type="entry name" value="Cytochrome c"/>
    <property type="match status" value="2"/>
</dbReference>
<feature type="domain" description="Cytochrome c" evidence="7">
    <location>
        <begin position="49"/>
        <end position="130"/>
    </location>
</feature>
<evidence type="ECO:0000256" key="3">
    <source>
        <dbReference type="ARBA" id="ARBA00023004"/>
    </source>
</evidence>
<evidence type="ECO:0000313" key="9">
    <source>
        <dbReference type="Proteomes" id="UP000221860"/>
    </source>
</evidence>
<dbReference type="Gene3D" id="1.10.760.10">
    <property type="entry name" value="Cytochrome c-like domain"/>
    <property type="match status" value="2"/>
</dbReference>
<feature type="domain" description="Cytochrome c" evidence="7">
    <location>
        <begin position="141"/>
        <end position="231"/>
    </location>
</feature>
<comment type="caution">
    <text evidence="8">The sequence shown here is derived from an EMBL/GenBank/DDBJ whole genome shotgun (WGS) entry which is preliminary data.</text>
</comment>
<feature type="binding site" description="axial binding residue" evidence="5">
    <location>
        <position position="69"/>
    </location>
    <ligand>
        <name>heme c</name>
        <dbReference type="ChEBI" id="CHEBI:61717"/>
        <label>1</label>
    </ligand>
    <ligandPart>
        <name>Fe</name>
        <dbReference type="ChEBI" id="CHEBI:18248"/>
    </ligandPart>
</feature>
<dbReference type="GO" id="GO:0009055">
    <property type="term" value="F:electron transfer activity"/>
    <property type="evidence" value="ECO:0007669"/>
    <property type="project" value="InterPro"/>
</dbReference>
<evidence type="ECO:0000256" key="2">
    <source>
        <dbReference type="ARBA" id="ARBA00022723"/>
    </source>
</evidence>
<dbReference type="OrthoDB" id="9773456at2"/>
<feature type="binding site" description="axial binding residue" evidence="5">
    <location>
        <position position="208"/>
    </location>
    <ligand>
        <name>heme c</name>
        <dbReference type="ChEBI" id="CHEBI:61717"/>
        <label>2</label>
    </ligand>
    <ligandPart>
        <name>Fe</name>
        <dbReference type="ChEBI" id="CHEBI:18248"/>
    </ligandPart>
</feature>
<feature type="binding site" description="covalent" evidence="4">
    <location>
        <position position="165"/>
    </location>
    <ligand>
        <name>heme c</name>
        <dbReference type="ChEBI" id="CHEBI:61717"/>
        <label>2</label>
    </ligand>
</feature>
<keyword evidence="6" id="KW-0732">Signal</keyword>
<dbReference type="PANTHER" id="PTHR33751:SF11">
    <property type="entry name" value="BLL4483 PROTEIN"/>
    <property type="match status" value="1"/>
</dbReference>
<sequence length="240" mass="25549">MTRFTPLLFALAALGTAATAQERIETAPVETADAFAQAARSATGLPDPLPLVAGIEAADNGVWACASCHGDQGQGTQNVPRLAGLPAGYIAKQLHDYREGTREDGNMRFVADQLSEDEILALALYYEKLDTAPSSRAELGGDLERGRKLALRGDWEVDLPSCFSCHGGSGWGVGQSFPPIAGQQPAYTHEQLAAWQGETRRNSPLGLMHSVARSMSDADMRAVADYLATLPPPQPADTSR</sequence>
<name>A0A2G1MJW2_9RHOB</name>
<feature type="binding site" description="covalent" evidence="4">
    <location>
        <position position="65"/>
    </location>
    <ligand>
        <name>heme c</name>
        <dbReference type="ChEBI" id="CHEBI:61717"/>
        <label>1</label>
    </ligand>
</feature>
<dbReference type="InterPro" id="IPR009056">
    <property type="entry name" value="Cyt_c-like_dom"/>
</dbReference>
<evidence type="ECO:0000256" key="4">
    <source>
        <dbReference type="PIRSR" id="PIRSR000005-1"/>
    </source>
</evidence>
<dbReference type="PANTHER" id="PTHR33751">
    <property type="entry name" value="CBB3-TYPE CYTOCHROME C OXIDASE SUBUNIT FIXP"/>
    <property type="match status" value="1"/>
</dbReference>
<feature type="binding site" description="covalent" evidence="4">
    <location>
        <position position="68"/>
    </location>
    <ligand>
        <name>heme c</name>
        <dbReference type="ChEBI" id="CHEBI:61717"/>
        <label>1</label>
    </ligand>
</feature>
<keyword evidence="9" id="KW-1185">Reference proteome</keyword>
<feature type="chain" id="PRO_5013692900" description="Cytochrome c domain-containing protein" evidence="6">
    <location>
        <begin position="21"/>
        <end position="240"/>
    </location>
</feature>
<dbReference type="InterPro" id="IPR050597">
    <property type="entry name" value="Cytochrome_c_Oxidase_Subunit"/>
</dbReference>
<dbReference type="Pfam" id="PF00034">
    <property type="entry name" value="Cytochrom_C"/>
    <property type="match status" value="2"/>
</dbReference>
<organism evidence="8 9">
    <name type="scientific">Limimaricola cinnabarinus</name>
    <dbReference type="NCBI Taxonomy" id="1125964"/>
    <lineage>
        <taxon>Bacteria</taxon>
        <taxon>Pseudomonadati</taxon>
        <taxon>Pseudomonadota</taxon>
        <taxon>Alphaproteobacteria</taxon>
        <taxon>Rhodobacterales</taxon>
        <taxon>Paracoccaceae</taxon>
        <taxon>Limimaricola</taxon>
    </lineage>
</organism>
<dbReference type="PROSITE" id="PS51007">
    <property type="entry name" value="CYTC"/>
    <property type="match status" value="2"/>
</dbReference>